<feature type="transmembrane region" description="Helical" evidence="1">
    <location>
        <begin position="14"/>
        <end position="36"/>
    </location>
</feature>
<keyword evidence="1" id="KW-0812">Transmembrane</keyword>
<proteinExistence type="predicted"/>
<feature type="transmembrane region" description="Helical" evidence="1">
    <location>
        <begin position="176"/>
        <end position="195"/>
    </location>
</feature>
<accession>A0AAV4SR21</accession>
<sequence length="352" mass="41091">MCRYLVHLCARGSFMYLGVSFVWKMFSFIYVPWYLVLCSRGLFMCRVSRLCARGSFMHLGVSFVWKMFSFTYVPWYLVHLCSRGLFMCRGISFTYVLVVHLCILVSRSFGKCSRSFMCLGISFTYVLVVYLCAVVSRSLMCSWFIYVSWCLVRLENVLVHLCARGSFNHVSFVWKMFSFIYVPWCLVHLCSRGLFMCRYRSLMLVVSWCLVRLENVLVHLCALVSRSLMYSWFIYVSWCLVRLENVLVHLLPWYLVLCARGSFILVSRSFGKCSRSFMCLGISFTYVLVVYLCAVVSRCLCARGSFLSWCLVRLENVLVHLCARGLFMYLVVSFIYVPYLLVSHAILQIKHS</sequence>
<gene>
    <name evidence="2" type="ORF">CEXT_411881</name>
</gene>
<feature type="transmembrane region" description="Helical" evidence="1">
    <location>
        <begin position="317"/>
        <end position="342"/>
    </location>
</feature>
<feature type="transmembrane region" description="Helical" evidence="1">
    <location>
        <begin position="116"/>
        <end position="146"/>
    </location>
</feature>
<evidence type="ECO:0000256" key="1">
    <source>
        <dbReference type="SAM" id="Phobius"/>
    </source>
</evidence>
<feature type="transmembrane region" description="Helical" evidence="1">
    <location>
        <begin position="247"/>
        <end position="265"/>
    </location>
</feature>
<name>A0AAV4SR21_CAEEX</name>
<keyword evidence="1" id="KW-0472">Membrane</keyword>
<feature type="transmembrane region" description="Helical" evidence="1">
    <location>
        <begin position="216"/>
        <end position="235"/>
    </location>
</feature>
<feature type="transmembrane region" description="Helical" evidence="1">
    <location>
        <begin position="84"/>
        <end position="104"/>
    </location>
</feature>
<reference evidence="2 3" key="1">
    <citation type="submission" date="2021-06" db="EMBL/GenBank/DDBJ databases">
        <title>Caerostris extrusa draft genome.</title>
        <authorList>
            <person name="Kono N."/>
            <person name="Arakawa K."/>
        </authorList>
    </citation>
    <scope>NUCLEOTIDE SEQUENCE [LARGE SCALE GENOMIC DNA]</scope>
</reference>
<feature type="transmembrane region" description="Helical" evidence="1">
    <location>
        <begin position="277"/>
        <end position="297"/>
    </location>
</feature>
<dbReference type="EMBL" id="BPLR01009891">
    <property type="protein sequence ID" value="GIY35321.1"/>
    <property type="molecule type" value="Genomic_DNA"/>
</dbReference>
<evidence type="ECO:0000313" key="3">
    <source>
        <dbReference type="Proteomes" id="UP001054945"/>
    </source>
</evidence>
<organism evidence="2 3">
    <name type="scientific">Caerostris extrusa</name>
    <name type="common">Bark spider</name>
    <name type="synonym">Caerostris bankana</name>
    <dbReference type="NCBI Taxonomy" id="172846"/>
    <lineage>
        <taxon>Eukaryota</taxon>
        <taxon>Metazoa</taxon>
        <taxon>Ecdysozoa</taxon>
        <taxon>Arthropoda</taxon>
        <taxon>Chelicerata</taxon>
        <taxon>Arachnida</taxon>
        <taxon>Araneae</taxon>
        <taxon>Araneomorphae</taxon>
        <taxon>Entelegynae</taxon>
        <taxon>Araneoidea</taxon>
        <taxon>Araneidae</taxon>
        <taxon>Caerostris</taxon>
    </lineage>
</organism>
<dbReference type="AlphaFoldDB" id="A0AAV4SR21"/>
<comment type="caution">
    <text evidence="2">The sequence shown here is derived from an EMBL/GenBank/DDBJ whole genome shotgun (WGS) entry which is preliminary data.</text>
</comment>
<feature type="transmembrane region" description="Helical" evidence="1">
    <location>
        <begin position="56"/>
        <end position="78"/>
    </location>
</feature>
<keyword evidence="3" id="KW-1185">Reference proteome</keyword>
<keyword evidence="1" id="KW-1133">Transmembrane helix</keyword>
<evidence type="ECO:0000313" key="2">
    <source>
        <dbReference type="EMBL" id="GIY35321.1"/>
    </source>
</evidence>
<dbReference type="Proteomes" id="UP001054945">
    <property type="component" value="Unassembled WGS sequence"/>
</dbReference>
<protein>
    <submittedName>
        <fullName evidence="2">Uncharacterized protein</fullName>
    </submittedName>
</protein>